<dbReference type="RefSeq" id="WP_190327116.1">
    <property type="nucleotide sequence ID" value="NZ_CP061171.1"/>
</dbReference>
<dbReference type="EMBL" id="CP061171">
    <property type="protein sequence ID" value="QNR84345.1"/>
    <property type="molecule type" value="Genomic_DNA"/>
</dbReference>
<proteinExistence type="predicted"/>
<dbReference type="PROSITE" id="PS51257">
    <property type="entry name" value="PROKAR_LIPOPROTEIN"/>
    <property type="match status" value="1"/>
</dbReference>
<gene>
    <name evidence="2" type="ORF">H9N25_20945</name>
</gene>
<dbReference type="InterPro" id="IPR025510">
    <property type="entry name" value="DUF4397"/>
</dbReference>
<accession>A0ABX6TMC6</accession>
<dbReference type="Pfam" id="PF14344">
    <property type="entry name" value="DUF4397"/>
    <property type="match status" value="1"/>
</dbReference>
<keyword evidence="3" id="KW-1185">Reference proteome</keyword>
<feature type="domain" description="DUF4397" evidence="1">
    <location>
        <begin position="86"/>
        <end position="173"/>
    </location>
</feature>
<protein>
    <submittedName>
        <fullName evidence="2">DUF4397 domain-containing protein</fullName>
    </submittedName>
</protein>
<evidence type="ECO:0000313" key="2">
    <source>
        <dbReference type="EMBL" id="QNR84345.1"/>
    </source>
</evidence>
<sequence>MRNIKIFSIIAFVSFAFFGCNKGKENIFSEYTIVDPSLSFFKVNYNVAYYNNPFVQLKINGVRVSGTNIQTRYPFPGGGFNTLGGSTGDYLPIQSGNNEISLSIPKKGTSIDSVEVFKTTISTAAGKKYSLHVADTLIRKSLIVDEEVSLPAEGIVRYRFVNLMPNVAAIDLYIGSIKVVSNIPFMGISDPFTLPITQTNVSTIWAIRAAGTPATSTAIATYNSASTLLGQRVYTVFATGYNGYPTTGSNLDPRRPFVSFYYVR</sequence>
<organism evidence="2 3">
    <name type="scientific">Pedobacter riviphilus</name>
    <dbReference type="NCBI Taxonomy" id="2766984"/>
    <lineage>
        <taxon>Bacteria</taxon>
        <taxon>Pseudomonadati</taxon>
        <taxon>Bacteroidota</taxon>
        <taxon>Sphingobacteriia</taxon>
        <taxon>Sphingobacteriales</taxon>
        <taxon>Sphingobacteriaceae</taxon>
        <taxon>Pedobacter</taxon>
    </lineage>
</organism>
<evidence type="ECO:0000313" key="3">
    <source>
        <dbReference type="Proteomes" id="UP000516439"/>
    </source>
</evidence>
<dbReference type="Proteomes" id="UP000516439">
    <property type="component" value="Chromosome"/>
</dbReference>
<name>A0ABX6TMC6_9SPHI</name>
<reference evidence="2 3" key="1">
    <citation type="submission" date="2020-09" db="EMBL/GenBank/DDBJ databases">
        <title>Pedobacter sp. SW-16 isolated from soil near Yeocheon.</title>
        <authorList>
            <person name="Im H.S."/>
            <person name="Joung Y."/>
            <person name="Lee S.-S."/>
        </authorList>
    </citation>
    <scope>NUCLEOTIDE SEQUENCE [LARGE SCALE GENOMIC DNA]</scope>
    <source>
        <strain evidence="2 3">SW-16</strain>
    </source>
</reference>
<evidence type="ECO:0000259" key="1">
    <source>
        <dbReference type="Pfam" id="PF14344"/>
    </source>
</evidence>